<dbReference type="Proteomes" id="UP001148629">
    <property type="component" value="Unassembled WGS sequence"/>
</dbReference>
<name>A0ACC1SGU3_9HYPO</name>
<sequence length="110" mass="12659">MTDIETDRRRTRPEDEDSEDEEEPQPDSPMNERNFRSRVDEYPVEADWPREPLYMVGEVVYVAFSGQQQPAGPYVIISTNFENQTYGIQSQATGQKHPTAVPESLLRVLV</sequence>
<evidence type="ECO:0000313" key="1">
    <source>
        <dbReference type="EMBL" id="KAJ3539277.1"/>
    </source>
</evidence>
<keyword evidence="2" id="KW-1185">Reference proteome</keyword>
<comment type="caution">
    <text evidence="1">The sequence shown here is derived from an EMBL/GenBank/DDBJ whole genome shotgun (WGS) entry which is preliminary data.</text>
</comment>
<proteinExistence type="predicted"/>
<accession>A0ACC1SGU3</accession>
<organism evidence="1 2">
    <name type="scientific">Fusarium decemcellulare</name>
    <dbReference type="NCBI Taxonomy" id="57161"/>
    <lineage>
        <taxon>Eukaryota</taxon>
        <taxon>Fungi</taxon>
        <taxon>Dikarya</taxon>
        <taxon>Ascomycota</taxon>
        <taxon>Pezizomycotina</taxon>
        <taxon>Sordariomycetes</taxon>
        <taxon>Hypocreomycetidae</taxon>
        <taxon>Hypocreales</taxon>
        <taxon>Nectriaceae</taxon>
        <taxon>Fusarium</taxon>
        <taxon>Fusarium decemcellulare species complex</taxon>
    </lineage>
</organism>
<protein>
    <submittedName>
        <fullName evidence="1">Uncharacterized protein</fullName>
    </submittedName>
</protein>
<evidence type="ECO:0000313" key="2">
    <source>
        <dbReference type="Proteomes" id="UP001148629"/>
    </source>
</evidence>
<dbReference type="EMBL" id="JANRMS010000469">
    <property type="protein sequence ID" value="KAJ3539277.1"/>
    <property type="molecule type" value="Genomic_DNA"/>
</dbReference>
<reference evidence="1" key="1">
    <citation type="submission" date="2022-08" db="EMBL/GenBank/DDBJ databases">
        <title>Genome Sequence of Fusarium decemcellulare.</title>
        <authorList>
            <person name="Buettner E."/>
        </authorList>
    </citation>
    <scope>NUCLEOTIDE SEQUENCE</scope>
    <source>
        <strain evidence="1">Babe19</strain>
    </source>
</reference>
<gene>
    <name evidence="1" type="ORF">NM208_g5555</name>
</gene>